<evidence type="ECO:0000256" key="4">
    <source>
        <dbReference type="ARBA" id="ARBA00022679"/>
    </source>
</evidence>
<dbReference type="RefSeq" id="WP_145085338.1">
    <property type="nucleotide sequence ID" value="NZ_CP036274.1"/>
</dbReference>
<feature type="domain" description="Prenyltransferase alpha-alpha toroid" evidence="10">
    <location>
        <begin position="201"/>
        <end position="305"/>
    </location>
</feature>
<keyword evidence="7" id="KW-0862">Zinc</keyword>
<proteinExistence type="inferred from homology"/>
<dbReference type="OrthoDB" id="257049at2"/>
<dbReference type="GO" id="GO:0046872">
    <property type="term" value="F:metal ion binding"/>
    <property type="evidence" value="ECO:0007669"/>
    <property type="project" value="UniProtKB-KW"/>
</dbReference>
<dbReference type="KEGG" id="aagg:ETAA8_08680"/>
<evidence type="ECO:0000313" key="12">
    <source>
        <dbReference type="Proteomes" id="UP000315017"/>
    </source>
</evidence>
<dbReference type="SUPFAM" id="SSF48239">
    <property type="entry name" value="Terpenoid cyclases/Protein prenyltransferases"/>
    <property type="match status" value="2"/>
</dbReference>
<dbReference type="PANTHER" id="PTHR11774:SF11">
    <property type="entry name" value="GERANYLGERANYL TRANSFERASE TYPE-2 SUBUNIT BETA"/>
    <property type="match status" value="1"/>
</dbReference>
<keyword evidence="6" id="KW-0677">Repeat</keyword>
<evidence type="ECO:0000256" key="5">
    <source>
        <dbReference type="ARBA" id="ARBA00022723"/>
    </source>
</evidence>
<dbReference type="InterPro" id="IPR001330">
    <property type="entry name" value="Prenyltrans"/>
</dbReference>
<dbReference type="AlphaFoldDB" id="A0A517Y6D9"/>
<feature type="domain" description="Prenyltransferase alpha-alpha toroid" evidence="10">
    <location>
        <begin position="23"/>
        <end position="66"/>
    </location>
</feature>
<comment type="cofactor">
    <cofactor evidence="1">
        <name>Zn(2+)</name>
        <dbReference type="ChEBI" id="CHEBI:29105"/>
    </cofactor>
</comment>
<dbReference type="GO" id="GO:0008318">
    <property type="term" value="F:protein prenyltransferase activity"/>
    <property type="evidence" value="ECO:0007669"/>
    <property type="project" value="InterPro"/>
</dbReference>
<keyword evidence="4 11" id="KW-0808">Transferase</keyword>
<dbReference type="EMBL" id="CP036274">
    <property type="protein sequence ID" value="QDU25797.1"/>
    <property type="molecule type" value="Genomic_DNA"/>
</dbReference>
<accession>A0A517Y6D9</accession>
<gene>
    <name evidence="11" type="ORF">ETAA8_08680</name>
</gene>
<protein>
    <recommendedName>
        <fullName evidence="8">Geranylgeranyl transferase type II subunit beta</fullName>
    </recommendedName>
    <alternativeName>
        <fullName evidence="9">Type II protein geranyl-geranyltransferase subunit beta</fullName>
    </alternativeName>
</protein>
<dbReference type="InterPro" id="IPR045089">
    <property type="entry name" value="PGGT1B-like"/>
</dbReference>
<dbReference type="InterPro" id="IPR008930">
    <property type="entry name" value="Terpenoid_cyclase/PrenylTrfase"/>
</dbReference>
<keyword evidence="12" id="KW-1185">Reference proteome</keyword>
<dbReference type="CDD" id="cd00688">
    <property type="entry name" value="ISOPREN_C2_like"/>
    <property type="match status" value="1"/>
</dbReference>
<evidence type="ECO:0000256" key="8">
    <source>
        <dbReference type="ARBA" id="ARBA00030816"/>
    </source>
</evidence>
<dbReference type="Pfam" id="PF00432">
    <property type="entry name" value="Prenyltrans"/>
    <property type="match status" value="2"/>
</dbReference>
<dbReference type="Proteomes" id="UP000315017">
    <property type="component" value="Chromosome"/>
</dbReference>
<organism evidence="11 12">
    <name type="scientific">Anatilimnocola aggregata</name>
    <dbReference type="NCBI Taxonomy" id="2528021"/>
    <lineage>
        <taxon>Bacteria</taxon>
        <taxon>Pseudomonadati</taxon>
        <taxon>Planctomycetota</taxon>
        <taxon>Planctomycetia</taxon>
        <taxon>Pirellulales</taxon>
        <taxon>Pirellulaceae</taxon>
        <taxon>Anatilimnocola</taxon>
    </lineage>
</organism>
<dbReference type="PANTHER" id="PTHR11774">
    <property type="entry name" value="GERANYLGERANYL TRANSFERASE TYPE BETA SUBUNIT"/>
    <property type="match status" value="1"/>
</dbReference>
<evidence type="ECO:0000256" key="1">
    <source>
        <dbReference type="ARBA" id="ARBA00001947"/>
    </source>
</evidence>
<reference evidence="11 12" key="1">
    <citation type="submission" date="2019-02" db="EMBL/GenBank/DDBJ databases">
        <title>Deep-cultivation of Planctomycetes and their phenomic and genomic characterization uncovers novel biology.</title>
        <authorList>
            <person name="Wiegand S."/>
            <person name="Jogler M."/>
            <person name="Boedeker C."/>
            <person name="Pinto D."/>
            <person name="Vollmers J."/>
            <person name="Rivas-Marin E."/>
            <person name="Kohn T."/>
            <person name="Peeters S.H."/>
            <person name="Heuer A."/>
            <person name="Rast P."/>
            <person name="Oberbeckmann S."/>
            <person name="Bunk B."/>
            <person name="Jeske O."/>
            <person name="Meyerdierks A."/>
            <person name="Storesund J.E."/>
            <person name="Kallscheuer N."/>
            <person name="Luecker S."/>
            <person name="Lage O.M."/>
            <person name="Pohl T."/>
            <person name="Merkel B.J."/>
            <person name="Hornburger P."/>
            <person name="Mueller R.-W."/>
            <person name="Bruemmer F."/>
            <person name="Labrenz M."/>
            <person name="Spormann A.M."/>
            <person name="Op den Camp H."/>
            <person name="Overmann J."/>
            <person name="Amann R."/>
            <person name="Jetten M.S.M."/>
            <person name="Mascher T."/>
            <person name="Medema M.H."/>
            <person name="Devos D.P."/>
            <person name="Kaster A.-K."/>
            <person name="Ovreas L."/>
            <person name="Rohde M."/>
            <person name="Galperin M.Y."/>
            <person name="Jogler C."/>
        </authorList>
    </citation>
    <scope>NUCLEOTIDE SEQUENCE [LARGE SCALE GENOMIC DNA]</scope>
    <source>
        <strain evidence="11 12">ETA_A8</strain>
    </source>
</reference>
<sequence length="312" mass="33843">MPAYLEQLTIRVAEGLGQLTDAERSLQTRYFLAAQKSDGGFGGREGGSDLYYTGFALRGLAVLGELYGPVAERAAAFLQSKLGGQESIVDFFSLIYGGMLIKSAAGIDVFANSQPGWQDQVATWLETLRRADGGYAKGIEGQASSTYHSFLVVICLQLLDRLPPEPARLLTFLRSQAAEEGGFREIKAGKRAGTNPTAAAIATFKILDALDENTRLDTIDFLLDMQTDEGGLRANTRIPIADLLSTFTGLTTLEDLGGLAEIDLAAAERFVQSLQREEGGFHAAAWDGAHDVEYSFYGLASLSFFARRRMMK</sequence>
<dbReference type="Gene3D" id="1.50.10.20">
    <property type="match status" value="2"/>
</dbReference>
<evidence type="ECO:0000256" key="7">
    <source>
        <dbReference type="ARBA" id="ARBA00022833"/>
    </source>
</evidence>
<evidence type="ECO:0000256" key="2">
    <source>
        <dbReference type="ARBA" id="ARBA00010497"/>
    </source>
</evidence>
<evidence type="ECO:0000259" key="10">
    <source>
        <dbReference type="Pfam" id="PF00432"/>
    </source>
</evidence>
<evidence type="ECO:0000256" key="9">
    <source>
        <dbReference type="ARBA" id="ARBA00032766"/>
    </source>
</evidence>
<keyword evidence="5" id="KW-0479">Metal-binding</keyword>
<keyword evidence="3" id="KW-0637">Prenyltransferase</keyword>
<name>A0A517Y6D9_9BACT</name>
<comment type="similarity">
    <text evidence="2">Belongs to the protein prenyltransferase subunit beta family.</text>
</comment>
<evidence type="ECO:0000256" key="3">
    <source>
        <dbReference type="ARBA" id="ARBA00022602"/>
    </source>
</evidence>
<evidence type="ECO:0000313" key="11">
    <source>
        <dbReference type="EMBL" id="QDU25797.1"/>
    </source>
</evidence>
<evidence type="ECO:0000256" key="6">
    <source>
        <dbReference type="ARBA" id="ARBA00022737"/>
    </source>
</evidence>